<dbReference type="NCBIfam" id="NF041216">
    <property type="entry name" value="CU044_2847_fam"/>
    <property type="match status" value="1"/>
</dbReference>
<dbReference type="InterPro" id="IPR045794">
    <property type="entry name" value="Trypco1"/>
</dbReference>
<feature type="domain" description="Trypsin-co-occurring" evidence="2">
    <location>
        <begin position="9"/>
        <end position="136"/>
    </location>
</feature>
<comment type="caution">
    <text evidence="3">The sequence shown here is derived from an EMBL/GenBank/DDBJ whole genome shotgun (WGS) entry which is preliminary data.</text>
</comment>
<feature type="compositionally biased region" description="Low complexity" evidence="1">
    <location>
        <begin position="22"/>
        <end position="40"/>
    </location>
</feature>
<dbReference type="AlphaFoldDB" id="A0A964UPC1"/>
<evidence type="ECO:0000313" key="4">
    <source>
        <dbReference type="Proteomes" id="UP000598297"/>
    </source>
</evidence>
<evidence type="ECO:0000313" key="3">
    <source>
        <dbReference type="EMBL" id="NBE52953.1"/>
    </source>
</evidence>
<evidence type="ECO:0000259" key="2">
    <source>
        <dbReference type="Pfam" id="PF19493"/>
    </source>
</evidence>
<dbReference type="OrthoDB" id="3874259at2"/>
<organism evidence="3 4">
    <name type="scientific">Streptomyces boluensis</name>
    <dbReference type="NCBI Taxonomy" id="1775135"/>
    <lineage>
        <taxon>Bacteria</taxon>
        <taxon>Bacillati</taxon>
        <taxon>Actinomycetota</taxon>
        <taxon>Actinomycetes</taxon>
        <taxon>Kitasatosporales</taxon>
        <taxon>Streptomycetaceae</taxon>
        <taxon>Streptomyces</taxon>
    </lineage>
</organism>
<evidence type="ECO:0000256" key="1">
    <source>
        <dbReference type="SAM" id="MobiDB-lite"/>
    </source>
</evidence>
<dbReference type="RefSeq" id="WP_161698402.1">
    <property type="nucleotide sequence ID" value="NZ_JAAAHS010000110.1"/>
</dbReference>
<name>A0A964UPC1_9ACTN</name>
<keyword evidence="4" id="KW-1185">Reference proteome</keyword>
<protein>
    <recommendedName>
        <fullName evidence="2">Trypsin-co-occurring domain-containing protein</fullName>
    </recommendedName>
</protein>
<gene>
    <name evidence="3" type="ORF">GUY60_16265</name>
</gene>
<dbReference type="Pfam" id="PF19493">
    <property type="entry name" value="Trypco1"/>
    <property type="match status" value="1"/>
</dbReference>
<reference evidence="3" key="1">
    <citation type="submission" date="2020-01" db="EMBL/GenBank/DDBJ databases">
        <title>Whole-genome analyses of novel actinobacteria.</title>
        <authorList>
            <person name="Sahin N."/>
        </authorList>
    </citation>
    <scope>NUCLEOTIDE SEQUENCE</scope>
    <source>
        <strain evidence="3">YC537</strain>
    </source>
</reference>
<proteinExistence type="predicted"/>
<dbReference type="EMBL" id="JAAAHS010000110">
    <property type="protein sequence ID" value="NBE52953.1"/>
    <property type="molecule type" value="Genomic_DNA"/>
</dbReference>
<sequence>MGDDLRLTFDDGSVVRLELADAPGAAGPASETASAATSEPADAHDELELPEGFGAARPVSVDGRAARALSRGGEALADALRPLGGVLGGIHQSFAESPHRPDEVTVEFGVTLGSDLSLGVFSGKGEASFTVSATWNLADPTGDPTDDPAQAPA</sequence>
<dbReference type="Proteomes" id="UP000598297">
    <property type="component" value="Unassembled WGS sequence"/>
</dbReference>
<feature type="non-terminal residue" evidence="3">
    <location>
        <position position="153"/>
    </location>
</feature>
<feature type="region of interest" description="Disordered" evidence="1">
    <location>
        <begin position="20"/>
        <end position="56"/>
    </location>
</feature>
<accession>A0A964UPC1</accession>